<dbReference type="InterPro" id="IPR018337">
    <property type="entry name" value="Cell_wall/Cho-bd_repeat"/>
</dbReference>
<keyword evidence="4" id="KW-0326">Glycosidase</keyword>
<proteinExistence type="predicted"/>
<evidence type="ECO:0000256" key="1">
    <source>
        <dbReference type="ARBA" id="ARBA00022737"/>
    </source>
</evidence>
<dbReference type="SUPFAM" id="SSF69360">
    <property type="entry name" value="Cell wall binding repeat"/>
    <property type="match status" value="1"/>
</dbReference>
<dbReference type="Pfam" id="PF19127">
    <property type="entry name" value="Choline_bind_3"/>
    <property type="match status" value="1"/>
</dbReference>
<keyword evidence="5" id="KW-1185">Reference proteome</keyword>
<keyword evidence="3" id="KW-0732">Signal</keyword>
<dbReference type="EC" id="3.2.1.96" evidence="4"/>
<dbReference type="STRING" id="29367.CLPUN_05010"/>
<dbReference type="Proteomes" id="UP000190890">
    <property type="component" value="Unassembled WGS sequence"/>
</dbReference>
<organism evidence="4 5">
    <name type="scientific">Clostridium puniceum</name>
    <dbReference type="NCBI Taxonomy" id="29367"/>
    <lineage>
        <taxon>Bacteria</taxon>
        <taxon>Bacillati</taxon>
        <taxon>Bacillota</taxon>
        <taxon>Clostridia</taxon>
        <taxon>Eubacteriales</taxon>
        <taxon>Clostridiaceae</taxon>
        <taxon>Clostridium</taxon>
    </lineage>
</organism>
<evidence type="ECO:0000256" key="3">
    <source>
        <dbReference type="SAM" id="SignalP"/>
    </source>
</evidence>
<name>A0A1S8TWQ2_9CLOT</name>
<comment type="caution">
    <text evidence="4">The sequence shown here is derived from an EMBL/GenBank/DDBJ whole genome shotgun (WGS) entry which is preliminary data.</text>
</comment>
<dbReference type="EMBL" id="LZZM01000028">
    <property type="protein sequence ID" value="OOM82140.1"/>
    <property type="molecule type" value="Genomic_DNA"/>
</dbReference>
<dbReference type="Gene3D" id="2.10.270.10">
    <property type="entry name" value="Cholin Binding"/>
    <property type="match status" value="1"/>
</dbReference>
<feature type="repeat" description="Cell wall-binding" evidence="2">
    <location>
        <begin position="363"/>
        <end position="382"/>
    </location>
</feature>
<evidence type="ECO:0000313" key="4">
    <source>
        <dbReference type="EMBL" id="OOM82140.1"/>
    </source>
</evidence>
<dbReference type="AlphaFoldDB" id="A0A1S8TWQ2"/>
<reference evidence="4 5" key="1">
    <citation type="submission" date="2016-05" db="EMBL/GenBank/DDBJ databases">
        <title>Microbial solvent formation.</title>
        <authorList>
            <person name="Poehlein A."/>
            <person name="Montoya Solano J.D."/>
            <person name="Flitsch S."/>
            <person name="Krabben P."/>
            <person name="Duerre P."/>
            <person name="Daniel R."/>
        </authorList>
    </citation>
    <scope>NUCLEOTIDE SEQUENCE [LARGE SCALE GENOMIC DNA]</scope>
    <source>
        <strain evidence="4 5">DSM 2619</strain>
    </source>
</reference>
<feature type="chain" id="PRO_5039552979" evidence="3">
    <location>
        <begin position="25"/>
        <end position="421"/>
    </location>
</feature>
<gene>
    <name evidence="4" type="primary">lytB_1</name>
    <name evidence="4" type="ORF">CLPUN_05010</name>
</gene>
<evidence type="ECO:0000313" key="5">
    <source>
        <dbReference type="Proteomes" id="UP000190890"/>
    </source>
</evidence>
<dbReference type="GO" id="GO:0033925">
    <property type="term" value="F:mannosyl-glycoprotein endo-beta-N-acetylglucosaminidase activity"/>
    <property type="evidence" value="ECO:0007669"/>
    <property type="project" value="UniProtKB-EC"/>
</dbReference>
<feature type="signal peptide" evidence="3">
    <location>
        <begin position="1"/>
        <end position="24"/>
    </location>
</feature>
<dbReference type="OrthoDB" id="1901107at2"/>
<accession>A0A1S8TWQ2</accession>
<keyword evidence="4" id="KW-0378">Hydrolase</keyword>
<sequence length="421" mass="47034">MNKNIKRIVAMALAISGISAVVPATNFNLFTTKAYASSDDADTLDSLELLDEDDDSIDLYEDNDYEEEIDSDEVEEGNTYYAETSSDTVHIDEIDGADQDNVRIFKGTSETAYEIGDDISLSSDTTTLKVRIYEEAYDDYDDSNYNEYEVKVEYIGDDDDDENDEDTLDSLKLSNADGDTIKLYEDDNYDEEADGDEVKEGYTYYARTSSDEVEIETEGPDASYVKVFKSTSDSAKGIDPGDSISIAGDKVLTVRIYSEEPDSDITYDEDDDVIGEYTIELEYDDEDLTNTSSEIVEETTETSVTDSTVITNVVSTIATANQWVQANGKWQYNDAIGNPIKNNWFFDRNLGKSYYLQADGNMATGWLSNNSKWYYLGPDGAMKTGWQLVDGIWYYLDSQGVMASNITIDGYKLGANGAWIK</sequence>
<feature type="repeat" description="Cell wall-binding" evidence="2">
    <location>
        <begin position="383"/>
        <end position="402"/>
    </location>
</feature>
<protein>
    <submittedName>
        <fullName evidence="4">Putative endo-beta-N-acetylglucosaminidase</fullName>
        <ecNumber evidence="4">3.2.1.96</ecNumber>
    </submittedName>
</protein>
<evidence type="ECO:0000256" key="2">
    <source>
        <dbReference type="PROSITE-ProRule" id="PRU00591"/>
    </source>
</evidence>
<dbReference type="PROSITE" id="PS51170">
    <property type="entry name" value="CW"/>
    <property type="match status" value="2"/>
</dbReference>
<dbReference type="RefSeq" id="WP_077845798.1">
    <property type="nucleotide sequence ID" value="NZ_LZZM01000028.1"/>
</dbReference>
<keyword evidence="1" id="KW-0677">Repeat</keyword>